<dbReference type="Proteomes" id="UP000596932">
    <property type="component" value="Unassembled WGS sequence"/>
</dbReference>
<evidence type="ECO:0000313" key="1">
    <source>
        <dbReference type="EMBL" id="MBG0837375.1"/>
    </source>
</evidence>
<reference evidence="1" key="1">
    <citation type="submission" date="2020-07" db="EMBL/GenBank/DDBJ databases">
        <title>Pseudomonas chaetoceroseae sp. nov., a new member of the Pseudomonas oleovorans group isolated from a culture of Chaetoceros calcitrans.</title>
        <authorList>
            <person name="Girard L."/>
            <person name="Lood C."/>
            <person name="De Mot R."/>
            <person name="Baudart J."/>
        </authorList>
    </citation>
    <scope>NUCLEOTIDE SEQUENCE</scope>
    <source>
        <strain evidence="1">536</strain>
    </source>
</reference>
<organism evidence="1 2">
    <name type="scientific">Pseudomonas chaetocerotis</name>
    <dbReference type="NCBI Taxonomy" id="2758695"/>
    <lineage>
        <taxon>Bacteria</taxon>
        <taxon>Pseudomonadati</taxon>
        <taxon>Pseudomonadota</taxon>
        <taxon>Gammaproteobacteria</taxon>
        <taxon>Pseudomonadales</taxon>
        <taxon>Pseudomonadaceae</taxon>
        <taxon>Pseudomonas</taxon>
    </lineage>
</organism>
<sequence>MEILRVGDTPLALCIDYSKRRASLEKQIQDTDFKEFYRYEKIIKKSQRRGFAGPATAKRQARLAALLQPRLINAG</sequence>
<evidence type="ECO:0000313" key="2">
    <source>
        <dbReference type="Proteomes" id="UP000596932"/>
    </source>
</evidence>
<dbReference type="AlphaFoldDB" id="A0A931D814"/>
<proteinExistence type="predicted"/>
<protein>
    <submittedName>
        <fullName evidence="1">Uncharacterized protein</fullName>
    </submittedName>
</protein>
<comment type="caution">
    <text evidence="1">The sequence shown here is derived from an EMBL/GenBank/DDBJ whole genome shotgun (WGS) entry which is preliminary data.</text>
</comment>
<accession>A0A931D814</accession>
<dbReference type="RefSeq" id="WP_196476419.1">
    <property type="nucleotide sequence ID" value="NZ_JACFYX020000007.1"/>
</dbReference>
<keyword evidence="2" id="KW-1185">Reference proteome</keyword>
<gene>
    <name evidence="1" type="ORF">H3221_19855</name>
</gene>
<name>A0A931D814_9PSED</name>
<dbReference type="EMBL" id="JACFYX010000021">
    <property type="protein sequence ID" value="MBG0837375.1"/>
    <property type="molecule type" value="Genomic_DNA"/>
</dbReference>